<feature type="coiled-coil region" evidence="4">
    <location>
        <begin position="250"/>
        <end position="277"/>
    </location>
</feature>
<dbReference type="OrthoDB" id="9812260at2"/>
<gene>
    <name evidence="6" type="ORF">EDC35_101200</name>
</gene>
<comment type="catalytic activity">
    <reaction evidence="3">
        <text>2 GTP = 3',3'-c-di-GMP + 2 diphosphate</text>
        <dbReference type="Rhea" id="RHEA:24898"/>
        <dbReference type="ChEBI" id="CHEBI:33019"/>
        <dbReference type="ChEBI" id="CHEBI:37565"/>
        <dbReference type="ChEBI" id="CHEBI:58805"/>
        <dbReference type="EC" id="2.7.7.65"/>
    </reaction>
</comment>
<dbReference type="AlphaFoldDB" id="A0A4R3N6X8"/>
<keyword evidence="7" id="KW-1185">Reference proteome</keyword>
<dbReference type="FunFam" id="3.30.70.270:FF:000001">
    <property type="entry name" value="Diguanylate cyclase domain protein"/>
    <property type="match status" value="1"/>
</dbReference>
<proteinExistence type="predicted"/>
<comment type="caution">
    <text evidence="6">The sequence shown here is derived from an EMBL/GenBank/DDBJ whole genome shotgun (WGS) entry which is preliminary data.</text>
</comment>
<dbReference type="Gene3D" id="3.30.70.270">
    <property type="match status" value="1"/>
</dbReference>
<dbReference type="PANTHER" id="PTHR45138">
    <property type="entry name" value="REGULATORY COMPONENTS OF SENSORY TRANSDUCTION SYSTEM"/>
    <property type="match status" value="1"/>
</dbReference>
<dbReference type="GO" id="GO:0052621">
    <property type="term" value="F:diguanylate cyclase activity"/>
    <property type="evidence" value="ECO:0007669"/>
    <property type="project" value="UniProtKB-EC"/>
</dbReference>
<dbReference type="EC" id="2.7.7.65" evidence="2"/>
<dbReference type="GO" id="GO:0005886">
    <property type="term" value="C:plasma membrane"/>
    <property type="evidence" value="ECO:0007669"/>
    <property type="project" value="TreeGrafter"/>
</dbReference>
<dbReference type="GO" id="GO:0043709">
    <property type="term" value="P:cell adhesion involved in single-species biofilm formation"/>
    <property type="evidence" value="ECO:0007669"/>
    <property type="project" value="TreeGrafter"/>
</dbReference>
<evidence type="ECO:0000256" key="1">
    <source>
        <dbReference type="ARBA" id="ARBA00001946"/>
    </source>
</evidence>
<sequence>MSQPESNQWKDKYFASLEEIEGKEKAWQEVESILRQALSRLTLAADTSDKRLTEQMESLRTAIRKNATVSQIGKQMEEISSSILRLDQQRDHTDIIKQQLSRIEENINKIKVPDGLRRETRALQKQLRQALDAHDLKPALDAYADYVTQVIAWLDAPQPESRDGLLGRLFGRKQTDDANGDLSETASADASALTVQTLPAADAETLPAFNQVLFDLIHRLDLPAELSANFDRIAARLCDPPSTTLARQIVEDIAELMARARQHVEREKKDIESFLSQLTGRLQELDQSLKETVSTHGETTSQGDAIDASLSAEVAGIRKSVSEAENIDQIKHSIQSHLSNIQMHMDARKQLEQSRIKRTELEIQRLKDSLSQVQEESSALRTRLIQERDRALHDTLTGLHNRLAYEERIALEYERWARYGHPLVLSIWDVDHFKRINDSYGHNAGDNVLKILGKLLSKQTRKSDFVARFGGEEFMLLLPETGIQAAFEVTEKLRQLIATAQFMYRGQQVPVTMSCGLAECLTGDTTESLYRRADAALYAAKQGGRNCCKIADPPTGRTTP</sequence>
<protein>
    <recommendedName>
        <fullName evidence="2">diguanylate cyclase</fullName>
        <ecNumber evidence="2">2.7.7.65</ecNumber>
    </recommendedName>
</protein>
<feature type="domain" description="GGDEF" evidence="5">
    <location>
        <begin position="421"/>
        <end position="553"/>
    </location>
</feature>
<dbReference type="SUPFAM" id="SSF55073">
    <property type="entry name" value="Nucleotide cyclase"/>
    <property type="match status" value="1"/>
</dbReference>
<dbReference type="SMART" id="SM00267">
    <property type="entry name" value="GGDEF"/>
    <property type="match status" value="1"/>
</dbReference>
<feature type="coiled-coil region" evidence="4">
    <location>
        <begin position="344"/>
        <end position="383"/>
    </location>
</feature>
<evidence type="ECO:0000313" key="7">
    <source>
        <dbReference type="Proteomes" id="UP000295717"/>
    </source>
</evidence>
<dbReference type="Pfam" id="PF20975">
    <property type="entry name" value="DGCcoil"/>
    <property type="match status" value="1"/>
</dbReference>
<organism evidence="6 7">
    <name type="scientific">Thiobaca trueperi</name>
    <dbReference type="NCBI Taxonomy" id="127458"/>
    <lineage>
        <taxon>Bacteria</taxon>
        <taxon>Pseudomonadati</taxon>
        <taxon>Pseudomonadota</taxon>
        <taxon>Gammaproteobacteria</taxon>
        <taxon>Chromatiales</taxon>
        <taxon>Chromatiaceae</taxon>
        <taxon>Thiobaca</taxon>
    </lineage>
</organism>
<evidence type="ECO:0000256" key="4">
    <source>
        <dbReference type="SAM" id="Coils"/>
    </source>
</evidence>
<dbReference type="InterPro" id="IPR050469">
    <property type="entry name" value="Diguanylate_Cyclase"/>
</dbReference>
<dbReference type="CDD" id="cd01949">
    <property type="entry name" value="GGDEF"/>
    <property type="match status" value="1"/>
</dbReference>
<keyword evidence="4" id="KW-0175">Coiled coil</keyword>
<evidence type="ECO:0000259" key="5">
    <source>
        <dbReference type="PROSITE" id="PS50887"/>
    </source>
</evidence>
<dbReference type="InterPro" id="IPR043128">
    <property type="entry name" value="Rev_trsase/Diguanyl_cyclase"/>
</dbReference>
<dbReference type="InterPro" id="IPR000160">
    <property type="entry name" value="GGDEF_dom"/>
</dbReference>
<dbReference type="RefSeq" id="WP_132974975.1">
    <property type="nucleotide sequence ID" value="NZ_SMAO01000001.1"/>
</dbReference>
<dbReference type="NCBIfam" id="TIGR00254">
    <property type="entry name" value="GGDEF"/>
    <property type="match status" value="1"/>
</dbReference>
<evidence type="ECO:0000313" key="6">
    <source>
        <dbReference type="EMBL" id="TCT23886.1"/>
    </source>
</evidence>
<dbReference type="InterPro" id="IPR029787">
    <property type="entry name" value="Nucleotide_cyclase"/>
</dbReference>
<dbReference type="PROSITE" id="PS50887">
    <property type="entry name" value="GGDEF"/>
    <property type="match status" value="1"/>
</dbReference>
<dbReference type="EMBL" id="SMAO01000001">
    <property type="protein sequence ID" value="TCT23886.1"/>
    <property type="molecule type" value="Genomic_DNA"/>
</dbReference>
<comment type="cofactor">
    <cofactor evidence="1">
        <name>Mg(2+)</name>
        <dbReference type="ChEBI" id="CHEBI:18420"/>
    </cofactor>
</comment>
<dbReference type="InterPro" id="IPR048516">
    <property type="entry name" value="DGCcoil"/>
</dbReference>
<dbReference type="Proteomes" id="UP000295717">
    <property type="component" value="Unassembled WGS sequence"/>
</dbReference>
<accession>A0A4R3N6X8</accession>
<dbReference type="Pfam" id="PF00990">
    <property type="entry name" value="GGDEF"/>
    <property type="match status" value="1"/>
</dbReference>
<dbReference type="PANTHER" id="PTHR45138:SF9">
    <property type="entry name" value="DIGUANYLATE CYCLASE DGCM-RELATED"/>
    <property type="match status" value="1"/>
</dbReference>
<reference evidence="6 7" key="1">
    <citation type="submission" date="2019-03" db="EMBL/GenBank/DDBJ databases">
        <title>Genomic Encyclopedia of Type Strains, Phase IV (KMG-IV): sequencing the most valuable type-strain genomes for metagenomic binning, comparative biology and taxonomic classification.</title>
        <authorList>
            <person name="Goeker M."/>
        </authorList>
    </citation>
    <scope>NUCLEOTIDE SEQUENCE [LARGE SCALE GENOMIC DNA]</scope>
    <source>
        <strain evidence="6 7">DSM 13587</strain>
    </source>
</reference>
<name>A0A4R3N6X8_9GAMM</name>
<dbReference type="GO" id="GO:1902201">
    <property type="term" value="P:negative regulation of bacterial-type flagellum-dependent cell motility"/>
    <property type="evidence" value="ECO:0007669"/>
    <property type="project" value="TreeGrafter"/>
</dbReference>
<evidence type="ECO:0000256" key="3">
    <source>
        <dbReference type="ARBA" id="ARBA00034247"/>
    </source>
</evidence>
<evidence type="ECO:0000256" key="2">
    <source>
        <dbReference type="ARBA" id="ARBA00012528"/>
    </source>
</evidence>